<sequence length="637" mass="73209">MKFRIKRYISRIILASALVAGVSSCNKELDMAPDGYFSIDEIFQDNLKVAAFLNSCYNQIPVKGTRYFFWMRGPVVWSDEAWDTDAESEPTLMSGRLYNGDASSANHPIVNVHEDGGNGNYWNRYWSGIRNCAVMIKNIDAAQVNSESDRKRWKAEAHLLRAYYYHELLKWYGASLPIMREPMEFDADFSGTEKPTYYELVKFIIEDCDAALATAELPWTITDAGEQHRITKSVAEAIKSKMILFAASPLNNDGKNLWEEAYQINKKSLENLRSHGYELYNKVNYPQTYLSDISFIGPENNEKASLYNEYFTQGMQFSGTRIDKETIWQSREGQGNIWNIDGIGSQDGYKTGTCPTQEMVDAYETIDGQTVLDLSNPYLDEKHLQPNYNKNNKTYNPNDPYANRDPRFYASIYYNGSKRYAFWNFAEVKESPENYPAAIGARTRIIATYEGEPQTGINRTVRKATRTGYYQRKFLHPNSATNNPVGGANTKLFRLGEVILNFAEAAAEAGHLDEARAAVNEIRKRVGMPDIPAGLNKEQLILRVRHERRVELAFEENRYFDVRRWASPQADLSKTDRWLTAANISRKADGTYTYARRLIRDVERRNYTNRFLWLPIPLEEANRLKSITGENWQNPGW</sequence>
<reference evidence="9" key="1">
    <citation type="journal article" date="2014" name="Int. J. Syst. Evol. Microbiol.">
        <title>Complete genome sequence of Corynebacterium casei LMG S-19264T (=DSM 44701T), isolated from a smear-ripened cheese.</title>
        <authorList>
            <consortium name="US DOE Joint Genome Institute (JGI-PGF)"/>
            <person name="Walter F."/>
            <person name="Albersmeier A."/>
            <person name="Kalinowski J."/>
            <person name="Ruckert C."/>
        </authorList>
    </citation>
    <scope>NUCLEOTIDE SEQUENCE</scope>
    <source>
        <strain evidence="9">CGMCC 1.15966</strain>
    </source>
</reference>
<evidence type="ECO:0000256" key="1">
    <source>
        <dbReference type="ARBA" id="ARBA00004442"/>
    </source>
</evidence>
<keyword evidence="3 6" id="KW-0732">Signal</keyword>
<evidence type="ECO:0000256" key="3">
    <source>
        <dbReference type="ARBA" id="ARBA00022729"/>
    </source>
</evidence>
<dbReference type="EMBL" id="BMKM01000014">
    <property type="protein sequence ID" value="GGE33251.1"/>
    <property type="molecule type" value="Genomic_DNA"/>
</dbReference>
<comment type="caution">
    <text evidence="9">The sequence shown here is derived from an EMBL/GenBank/DDBJ whole genome shotgun (WGS) entry which is preliminary data.</text>
</comment>
<dbReference type="GO" id="GO:0009279">
    <property type="term" value="C:cell outer membrane"/>
    <property type="evidence" value="ECO:0007669"/>
    <property type="project" value="UniProtKB-SubCell"/>
</dbReference>
<keyword evidence="10" id="KW-1185">Reference proteome</keyword>
<dbReference type="Pfam" id="PF14322">
    <property type="entry name" value="SusD-like_3"/>
    <property type="match status" value="1"/>
</dbReference>
<dbReference type="Gene3D" id="1.25.40.390">
    <property type="match status" value="1"/>
</dbReference>
<protein>
    <submittedName>
        <fullName evidence="9">Carbohydrate-binding protein</fullName>
    </submittedName>
</protein>
<dbReference type="InterPro" id="IPR033985">
    <property type="entry name" value="SusD-like_N"/>
</dbReference>
<feature type="chain" id="PRO_5034964681" evidence="6">
    <location>
        <begin position="21"/>
        <end position="637"/>
    </location>
</feature>
<evidence type="ECO:0000256" key="2">
    <source>
        <dbReference type="ARBA" id="ARBA00006275"/>
    </source>
</evidence>
<dbReference type="InterPro" id="IPR011990">
    <property type="entry name" value="TPR-like_helical_dom_sf"/>
</dbReference>
<dbReference type="InterPro" id="IPR012944">
    <property type="entry name" value="SusD_RagB_dom"/>
</dbReference>
<organism evidence="9 10">
    <name type="scientific">Sphingobacterium cellulitidis</name>
    <dbReference type="NCBI Taxonomy" id="1768011"/>
    <lineage>
        <taxon>Bacteria</taxon>
        <taxon>Pseudomonadati</taxon>
        <taxon>Bacteroidota</taxon>
        <taxon>Sphingobacteriia</taxon>
        <taxon>Sphingobacteriales</taxon>
        <taxon>Sphingobacteriaceae</taxon>
        <taxon>Sphingobacterium</taxon>
    </lineage>
</organism>
<feature type="signal peptide" evidence="6">
    <location>
        <begin position="1"/>
        <end position="20"/>
    </location>
</feature>
<keyword evidence="4" id="KW-0472">Membrane</keyword>
<evidence type="ECO:0000256" key="5">
    <source>
        <dbReference type="ARBA" id="ARBA00023237"/>
    </source>
</evidence>
<comment type="subcellular location">
    <subcellularLocation>
        <location evidence="1">Cell outer membrane</location>
    </subcellularLocation>
</comment>
<evidence type="ECO:0000313" key="10">
    <source>
        <dbReference type="Proteomes" id="UP000614460"/>
    </source>
</evidence>
<proteinExistence type="inferred from homology"/>
<evidence type="ECO:0000313" key="9">
    <source>
        <dbReference type="EMBL" id="GGE33251.1"/>
    </source>
</evidence>
<feature type="domain" description="RagB/SusD" evidence="7">
    <location>
        <begin position="324"/>
        <end position="637"/>
    </location>
</feature>
<evidence type="ECO:0000256" key="6">
    <source>
        <dbReference type="SAM" id="SignalP"/>
    </source>
</evidence>
<dbReference type="Pfam" id="PF07980">
    <property type="entry name" value="SusD_RagB"/>
    <property type="match status" value="1"/>
</dbReference>
<accession>A0A8H9KVP0</accession>
<evidence type="ECO:0000259" key="8">
    <source>
        <dbReference type="Pfam" id="PF14322"/>
    </source>
</evidence>
<dbReference type="SUPFAM" id="SSF48452">
    <property type="entry name" value="TPR-like"/>
    <property type="match status" value="1"/>
</dbReference>
<feature type="domain" description="SusD-like N-terminal" evidence="8">
    <location>
        <begin position="103"/>
        <end position="244"/>
    </location>
</feature>
<evidence type="ECO:0000259" key="7">
    <source>
        <dbReference type="Pfam" id="PF07980"/>
    </source>
</evidence>
<name>A0A8H9KVP0_9SPHI</name>
<reference evidence="9" key="2">
    <citation type="submission" date="2020-09" db="EMBL/GenBank/DDBJ databases">
        <authorList>
            <person name="Sun Q."/>
            <person name="Zhou Y."/>
        </authorList>
    </citation>
    <scope>NUCLEOTIDE SEQUENCE</scope>
    <source>
        <strain evidence="9">CGMCC 1.15966</strain>
    </source>
</reference>
<keyword evidence="5" id="KW-0998">Cell outer membrane</keyword>
<comment type="similarity">
    <text evidence="2">Belongs to the SusD family.</text>
</comment>
<evidence type="ECO:0000256" key="4">
    <source>
        <dbReference type="ARBA" id="ARBA00023136"/>
    </source>
</evidence>
<dbReference type="RefSeq" id="WP_169715208.1">
    <property type="nucleotide sequence ID" value="NZ_BMKM01000014.1"/>
</dbReference>
<dbReference type="AlphaFoldDB" id="A0A8H9KVP0"/>
<dbReference type="PROSITE" id="PS51257">
    <property type="entry name" value="PROKAR_LIPOPROTEIN"/>
    <property type="match status" value="1"/>
</dbReference>
<dbReference type="Proteomes" id="UP000614460">
    <property type="component" value="Unassembled WGS sequence"/>
</dbReference>
<gene>
    <name evidence="9" type="ORF">GCM10011516_33660</name>
</gene>